<keyword evidence="6 9" id="KW-0472">Membrane</keyword>
<sequence length="143" mass="15293">MRQFAYLGVLAGCLVCALWLEPVFRVNVLRRWRRLLLTLVPVVLVFVLWDLAAIAAGHWTFDPEQTTGVLLPGELPVDELLFFVVVPVCTILGFEAVRAVNRWPAGDEPAGPTVRPAGAAADGAGPSTGRPSDRVPPGAGEPA</sequence>
<keyword evidence="12" id="KW-1185">Reference proteome</keyword>
<evidence type="ECO:0000259" key="10">
    <source>
        <dbReference type="Pfam" id="PF18916"/>
    </source>
</evidence>
<reference evidence="12" key="1">
    <citation type="submission" date="2016-06" db="EMBL/GenBank/DDBJ databases">
        <authorList>
            <person name="Varghese N."/>
            <person name="Submissions Spin"/>
        </authorList>
    </citation>
    <scope>NUCLEOTIDE SEQUENCE [LARGE SCALE GENOMIC DNA]</scope>
    <source>
        <strain evidence="12">DSM 43816</strain>
    </source>
</reference>
<dbReference type="GO" id="GO:0016872">
    <property type="term" value="F:intramolecular lyase activity"/>
    <property type="evidence" value="ECO:0007669"/>
    <property type="project" value="InterPro"/>
</dbReference>
<dbReference type="GO" id="GO:0016020">
    <property type="term" value="C:membrane"/>
    <property type="evidence" value="ECO:0007669"/>
    <property type="project" value="UniProtKB-SubCell"/>
</dbReference>
<evidence type="ECO:0000256" key="2">
    <source>
        <dbReference type="ARBA" id="ARBA00004829"/>
    </source>
</evidence>
<feature type="transmembrane region" description="Helical" evidence="9">
    <location>
        <begin position="36"/>
        <end position="60"/>
    </location>
</feature>
<gene>
    <name evidence="11" type="ORF">GA0070618_3851</name>
</gene>
<evidence type="ECO:0000256" key="1">
    <source>
        <dbReference type="ARBA" id="ARBA00004141"/>
    </source>
</evidence>
<feature type="transmembrane region" description="Helical" evidence="9">
    <location>
        <begin position="6"/>
        <end position="24"/>
    </location>
</feature>
<proteinExistence type="predicted"/>
<keyword evidence="3 9" id="KW-0812">Transmembrane</keyword>
<dbReference type="RefSeq" id="WP_088982859.1">
    <property type="nucleotide sequence ID" value="NZ_LT607413.1"/>
</dbReference>
<feature type="transmembrane region" description="Helical" evidence="9">
    <location>
        <begin position="80"/>
        <end position="97"/>
    </location>
</feature>
<dbReference type="Pfam" id="PF18916">
    <property type="entry name" value="Lycopene_cyc"/>
    <property type="match status" value="1"/>
</dbReference>
<keyword evidence="5 9" id="KW-1133">Transmembrane helix</keyword>
<keyword evidence="7" id="KW-0413">Isomerase</keyword>
<evidence type="ECO:0000313" key="12">
    <source>
        <dbReference type="Proteomes" id="UP000198253"/>
    </source>
</evidence>
<feature type="region of interest" description="Disordered" evidence="8">
    <location>
        <begin position="108"/>
        <end position="143"/>
    </location>
</feature>
<evidence type="ECO:0000256" key="5">
    <source>
        <dbReference type="ARBA" id="ARBA00022989"/>
    </source>
</evidence>
<dbReference type="EMBL" id="LT607413">
    <property type="protein sequence ID" value="SCF18651.1"/>
    <property type="molecule type" value="Genomic_DNA"/>
</dbReference>
<evidence type="ECO:0000256" key="3">
    <source>
        <dbReference type="ARBA" id="ARBA00022692"/>
    </source>
</evidence>
<dbReference type="AlphaFoldDB" id="A0A1C4YE98"/>
<dbReference type="InParanoid" id="A0A1C4YE98"/>
<comment type="subcellular location">
    <subcellularLocation>
        <location evidence="1">Membrane</location>
        <topology evidence="1">Multi-pass membrane protein</topology>
    </subcellularLocation>
</comment>
<evidence type="ECO:0000256" key="6">
    <source>
        <dbReference type="ARBA" id="ARBA00023136"/>
    </source>
</evidence>
<dbReference type="GO" id="GO:0045436">
    <property type="term" value="F:lycopene beta cyclase activity"/>
    <property type="evidence" value="ECO:0007669"/>
    <property type="project" value="UniProtKB-ARBA"/>
</dbReference>
<feature type="domain" description="Lycopene cyclase" evidence="10">
    <location>
        <begin position="6"/>
        <end position="95"/>
    </location>
</feature>
<name>A0A1C4YE98_MICEC</name>
<evidence type="ECO:0000256" key="4">
    <source>
        <dbReference type="ARBA" id="ARBA00022746"/>
    </source>
</evidence>
<evidence type="ECO:0000313" key="11">
    <source>
        <dbReference type="EMBL" id="SCF18651.1"/>
    </source>
</evidence>
<dbReference type="OrthoDB" id="5195186at2"/>
<organism evidence="11 12">
    <name type="scientific">Micromonospora echinospora</name>
    <name type="common">Micromonospora purpurea</name>
    <dbReference type="NCBI Taxonomy" id="1877"/>
    <lineage>
        <taxon>Bacteria</taxon>
        <taxon>Bacillati</taxon>
        <taxon>Actinomycetota</taxon>
        <taxon>Actinomycetes</taxon>
        <taxon>Micromonosporales</taxon>
        <taxon>Micromonosporaceae</taxon>
        <taxon>Micromonospora</taxon>
    </lineage>
</organism>
<evidence type="ECO:0000256" key="9">
    <source>
        <dbReference type="SAM" id="Phobius"/>
    </source>
</evidence>
<dbReference type="GO" id="GO:0016117">
    <property type="term" value="P:carotenoid biosynthetic process"/>
    <property type="evidence" value="ECO:0007669"/>
    <property type="project" value="UniProtKB-KW"/>
</dbReference>
<keyword evidence="4" id="KW-0125">Carotenoid biosynthesis</keyword>
<protein>
    <submittedName>
        <fullName evidence="11">Lycopene cyclase domain-containing protein</fullName>
    </submittedName>
</protein>
<comment type="pathway">
    <text evidence="2">Carotenoid biosynthesis.</text>
</comment>
<dbReference type="NCBIfam" id="TIGR03462">
    <property type="entry name" value="CarR_dom_SF"/>
    <property type="match status" value="1"/>
</dbReference>
<dbReference type="Proteomes" id="UP000198253">
    <property type="component" value="Chromosome I"/>
</dbReference>
<evidence type="ECO:0000256" key="7">
    <source>
        <dbReference type="ARBA" id="ARBA00023235"/>
    </source>
</evidence>
<evidence type="ECO:0000256" key="8">
    <source>
        <dbReference type="SAM" id="MobiDB-lite"/>
    </source>
</evidence>
<dbReference type="InterPro" id="IPR017825">
    <property type="entry name" value="Lycopene_cyclase_dom"/>
</dbReference>
<accession>A0A1C4YE98</accession>